<dbReference type="UniPathway" id="UPA00164"/>
<dbReference type="RefSeq" id="WP_072286732.1">
    <property type="nucleotide sequence ID" value="NZ_CP015455.1"/>
</dbReference>
<dbReference type="NCBIfam" id="NF001899">
    <property type="entry name" value="PRK00654.1-2"/>
    <property type="match status" value="1"/>
</dbReference>
<dbReference type="OrthoDB" id="9808590at2"/>
<evidence type="ECO:0000313" key="9">
    <source>
        <dbReference type="Proteomes" id="UP000182264"/>
    </source>
</evidence>
<feature type="binding site" evidence="6">
    <location>
        <position position="15"/>
    </location>
    <ligand>
        <name>ADP-alpha-D-glucose</name>
        <dbReference type="ChEBI" id="CHEBI:57498"/>
    </ligand>
</feature>
<dbReference type="AlphaFoldDB" id="A0A1L3GFY7"/>
<dbReference type="InterPro" id="IPR011835">
    <property type="entry name" value="GS/SS"/>
</dbReference>
<dbReference type="GO" id="GO:0005978">
    <property type="term" value="P:glycogen biosynthetic process"/>
    <property type="evidence" value="ECO:0007669"/>
    <property type="project" value="UniProtKB-UniRule"/>
</dbReference>
<feature type="domain" description="Starch synthase catalytic" evidence="7">
    <location>
        <begin position="2"/>
        <end position="240"/>
    </location>
</feature>
<comment type="similarity">
    <text evidence="2 6">Belongs to the glycosyltransferase 1 family. Bacterial/plant glycogen synthase subfamily.</text>
</comment>
<evidence type="ECO:0000256" key="5">
    <source>
        <dbReference type="ARBA" id="ARBA00023056"/>
    </source>
</evidence>
<dbReference type="GO" id="GO:0005829">
    <property type="term" value="C:cytosol"/>
    <property type="evidence" value="ECO:0007669"/>
    <property type="project" value="TreeGrafter"/>
</dbReference>
<dbReference type="GO" id="GO:0009011">
    <property type="term" value="F:alpha-1,4-glucan glucosyltransferase (ADP-glucose donor) activity"/>
    <property type="evidence" value="ECO:0007669"/>
    <property type="project" value="UniProtKB-UniRule"/>
</dbReference>
<evidence type="ECO:0000256" key="1">
    <source>
        <dbReference type="ARBA" id="ARBA00001478"/>
    </source>
</evidence>
<dbReference type="EMBL" id="CP015518">
    <property type="protein sequence ID" value="APG24884.1"/>
    <property type="molecule type" value="Genomic_DNA"/>
</dbReference>
<accession>A0A1L3GFY7</accession>
<dbReference type="Pfam" id="PF13692">
    <property type="entry name" value="Glyco_trans_1_4"/>
    <property type="match status" value="1"/>
</dbReference>
<keyword evidence="9" id="KW-1185">Reference proteome</keyword>
<dbReference type="InterPro" id="IPR013534">
    <property type="entry name" value="Starch_synth_cat_dom"/>
</dbReference>
<comment type="function">
    <text evidence="6">Synthesizes alpha-1,4-glucan chains using ADP-glucose.</text>
</comment>
<proteinExistence type="inferred from homology"/>
<evidence type="ECO:0000313" key="8">
    <source>
        <dbReference type="EMBL" id="APG24884.1"/>
    </source>
</evidence>
<dbReference type="Pfam" id="PF08323">
    <property type="entry name" value="Glyco_transf_5"/>
    <property type="match status" value="1"/>
</dbReference>
<evidence type="ECO:0000259" key="7">
    <source>
        <dbReference type="Pfam" id="PF08323"/>
    </source>
</evidence>
<evidence type="ECO:0000256" key="3">
    <source>
        <dbReference type="ARBA" id="ARBA00022676"/>
    </source>
</evidence>
<dbReference type="EC" id="2.4.1.21" evidence="6"/>
<dbReference type="CDD" id="cd03791">
    <property type="entry name" value="GT5_Glycogen_synthase_DULL1-like"/>
    <property type="match status" value="1"/>
</dbReference>
<dbReference type="SUPFAM" id="SSF53756">
    <property type="entry name" value="UDP-Glycosyltransferase/glycogen phosphorylase"/>
    <property type="match status" value="1"/>
</dbReference>
<evidence type="ECO:0000256" key="2">
    <source>
        <dbReference type="ARBA" id="ARBA00010281"/>
    </source>
</evidence>
<dbReference type="GO" id="GO:0004373">
    <property type="term" value="F:alpha-1,4-glucan glucosyltransferase (UDP-glucose donor) activity"/>
    <property type="evidence" value="ECO:0007669"/>
    <property type="project" value="InterPro"/>
</dbReference>
<dbReference type="Gene3D" id="3.40.50.2000">
    <property type="entry name" value="Glycogen Phosphorylase B"/>
    <property type="match status" value="2"/>
</dbReference>
<comment type="catalytic activity">
    <reaction evidence="1 6">
        <text>[(1-&gt;4)-alpha-D-glucosyl](n) + ADP-alpha-D-glucose = [(1-&gt;4)-alpha-D-glucosyl](n+1) + ADP + H(+)</text>
        <dbReference type="Rhea" id="RHEA:18189"/>
        <dbReference type="Rhea" id="RHEA-COMP:9584"/>
        <dbReference type="Rhea" id="RHEA-COMP:9587"/>
        <dbReference type="ChEBI" id="CHEBI:15378"/>
        <dbReference type="ChEBI" id="CHEBI:15444"/>
        <dbReference type="ChEBI" id="CHEBI:57498"/>
        <dbReference type="ChEBI" id="CHEBI:456216"/>
        <dbReference type="EC" id="2.4.1.21"/>
    </reaction>
</comment>
<evidence type="ECO:0000256" key="4">
    <source>
        <dbReference type="ARBA" id="ARBA00022679"/>
    </source>
</evidence>
<dbReference type="PANTHER" id="PTHR45825:SF11">
    <property type="entry name" value="ALPHA AMYLASE DOMAIN-CONTAINING PROTEIN"/>
    <property type="match status" value="1"/>
</dbReference>
<gene>
    <name evidence="6" type="primary">glgA</name>
    <name evidence="8" type="ORF">A7E75_07505</name>
</gene>
<sequence length="484" mass="53226">MNIVLMASEVAPFAKTGGLADVAGSLPGELHRLGHDVRIFMPLYRSVKQGDFQLSPLAPLPSIEIAGTAVAGRLWQGSLGEVPVYFLEQDRFYDRDGLYGTSRGDHADNALRFGYFARALLAALPQIGFRPDVLHLNDWQTGLVPALLRTDWRDSAFYTGTATVATIHNLGYQGLFPAEVVAALNLDPALFAMEGFEYYGQVSFLKSALVYADLLTTVSETYCTEIQTPEMGHGFDGILRSRADRLFGVLNGIDDQLWDPSHDAALAAVYHVDDVDGKHANKRRLQSRLGLACEAETPLLAMVTRLASQKGLDLVEQAWPALLERGVQIAILGSGDQDYMDRFARLGAQSKGQAAVRLGFDDRLARLIYAGSDMFLMPSRYEPCGLGQLIALRYGSVPVVRSTGGLADTVFDPRDGVAQANGFTFEEISSPAMLRAMDRALALYRQPGDWLRLMRNGMAGDFSWRRSALRYLDLYRKAGQLHHA</sequence>
<comment type="pathway">
    <text evidence="6">Glycan biosynthesis; glycogen biosynthesis.</text>
</comment>
<name>A0A1L3GFY7_SYNAC</name>
<dbReference type="STRING" id="29542.A6070_01465"/>
<dbReference type="PANTHER" id="PTHR45825">
    <property type="entry name" value="GRANULE-BOUND STARCH SYNTHASE 1, CHLOROPLASTIC/AMYLOPLASTIC"/>
    <property type="match status" value="1"/>
</dbReference>
<dbReference type="Proteomes" id="UP000182264">
    <property type="component" value="Chromosome"/>
</dbReference>
<dbReference type="NCBIfam" id="TIGR02095">
    <property type="entry name" value="glgA"/>
    <property type="match status" value="1"/>
</dbReference>
<keyword evidence="3 6" id="KW-0328">Glycosyltransferase</keyword>
<keyword evidence="5 6" id="KW-0320">Glycogen biosynthesis</keyword>
<dbReference type="HAMAP" id="MF_00484">
    <property type="entry name" value="Glycogen_synth"/>
    <property type="match status" value="1"/>
</dbReference>
<protein>
    <recommendedName>
        <fullName evidence="6">Glycogen synthase</fullName>
        <ecNumber evidence="6">2.4.1.21</ecNumber>
    </recommendedName>
    <alternativeName>
        <fullName evidence="6">Starch [bacterial glycogen] synthase</fullName>
    </alternativeName>
</protein>
<organism evidence="8 9">
    <name type="scientific">Syntrophotalea acetylenica</name>
    <name type="common">Pelobacter acetylenicus</name>
    <dbReference type="NCBI Taxonomy" id="29542"/>
    <lineage>
        <taxon>Bacteria</taxon>
        <taxon>Pseudomonadati</taxon>
        <taxon>Thermodesulfobacteriota</taxon>
        <taxon>Desulfuromonadia</taxon>
        <taxon>Desulfuromonadales</taxon>
        <taxon>Syntrophotaleaceae</taxon>
        <taxon>Syntrophotalea</taxon>
    </lineage>
</organism>
<keyword evidence="4 6" id="KW-0808">Transferase</keyword>
<dbReference type="KEGG" id="pace:A6070_01465"/>
<reference evidence="8 9" key="1">
    <citation type="journal article" date="2017" name="Genome Announc.">
        <title>Complete Genome Sequences of Two Acetylene-Fermenting Pelobacter acetylenicus Strains.</title>
        <authorList>
            <person name="Sutton J.M."/>
            <person name="Baesman S.M."/>
            <person name="Fierst J.L."/>
            <person name="Poret-Peterson A.T."/>
            <person name="Oremland R.S."/>
            <person name="Dunlap D.S."/>
            <person name="Akob D.M."/>
        </authorList>
    </citation>
    <scope>NUCLEOTIDE SEQUENCE [LARGE SCALE GENOMIC DNA]</scope>
    <source>
        <strain evidence="8 9">DSM 3247</strain>
    </source>
</reference>
<evidence type="ECO:0000256" key="6">
    <source>
        <dbReference type="HAMAP-Rule" id="MF_00484"/>
    </source>
</evidence>